<accession>A0ABX4HPF6</accession>
<protein>
    <recommendedName>
        <fullName evidence="1">Antitoxin SocA-like Panacea domain-containing protein</fullName>
    </recommendedName>
</protein>
<dbReference type="EMBL" id="NSGH01000027">
    <property type="protein sequence ID" value="PBB04757.1"/>
    <property type="molecule type" value="Genomic_DNA"/>
</dbReference>
<evidence type="ECO:0000259" key="1">
    <source>
        <dbReference type="Pfam" id="PF13274"/>
    </source>
</evidence>
<evidence type="ECO:0000313" key="3">
    <source>
        <dbReference type="Proteomes" id="UP000217561"/>
    </source>
</evidence>
<dbReference type="InterPro" id="IPR025272">
    <property type="entry name" value="SocA_Panacea"/>
</dbReference>
<gene>
    <name evidence="2" type="ORF">CKW00_12300</name>
</gene>
<organism evidence="2 3">
    <name type="scientific">Salimicrobium humidisoli</name>
    <dbReference type="NCBI Taxonomy" id="2029857"/>
    <lineage>
        <taxon>Bacteria</taxon>
        <taxon>Bacillati</taxon>
        <taxon>Bacillota</taxon>
        <taxon>Bacilli</taxon>
        <taxon>Bacillales</taxon>
        <taxon>Bacillaceae</taxon>
        <taxon>Salimicrobium</taxon>
    </lineage>
</organism>
<keyword evidence="3" id="KW-1185">Reference proteome</keyword>
<dbReference type="Pfam" id="PF13274">
    <property type="entry name" value="SocA_Panacea"/>
    <property type="match status" value="1"/>
</dbReference>
<comment type="caution">
    <text evidence="2">The sequence shown here is derived from an EMBL/GenBank/DDBJ whole genome shotgun (WGS) entry which is preliminary data.</text>
</comment>
<name>A0ABX4HPF6_9BACI</name>
<proteinExistence type="predicted"/>
<reference evidence="2 3" key="1">
    <citation type="submission" date="2017-08" db="EMBL/GenBank/DDBJ databases">
        <title>Salimicrobium alkalisoli sp. nov., isolated from saline alkaline soil.</title>
        <authorList>
            <person name="Zhang G."/>
            <person name="Xiong Q."/>
        </authorList>
    </citation>
    <scope>NUCLEOTIDE SEQUENCE [LARGE SCALE GENOMIC DNA]</scope>
    <source>
        <strain evidence="2 3">WN024</strain>
    </source>
</reference>
<feature type="domain" description="Antitoxin SocA-like Panacea" evidence="1">
    <location>
        <begin position="36"/>
        <end position="128"/>
    </location>
</feature>
<sequence>MRTLNEIEKTNVKDVASYFIKLSNPGTETSVSNLKLQKLLYYAQGFHHAINEQELFEDRIEAWVHGPVVPSVYQEYKKYNFRDIPPSDVDAPQLSDEVTEFLDDIWSLMKNFSGKELEEKTHREKPWKDIRGDLPEFVYTNTPIPVDRISKYFKENYFRKGD</sequence>
<evidence type="ECO:0000313" key="2">
    <source>
        <dbReference type="EMBL" id="PBB04757.1"/>
    </source>
</evidence>
<dbReference type="Proteomes" id="UP000217561">
    <property type="component" value="Unassembled WGS sequence"/>
</dbReference>